<name>A0A091DGD0_FUKDA</name>
<dbReference type="Proteomes" id="UP000028990">
    <property type="component" value="Unassembled WGS sequence"/>
</dbReference>
<keyword evidence="1" id="KW-0689">Ribosomal protein</keyword>
<keyword evidence="2" id="KW-1185">Reference proteome</keyword>
<reference evidence="1 2" key="1">
    <citation type="submission" date="2013-11" db="EMBL/GenBank/DDBJ databases">
        <title>The Damaraland mole rat (Fukomys damarensis) genome and evolution of African mole rats.</title>
        <authorList>
            <person name="Gladyshev V.N."/>
            <person name="Fang X."/>
        </authorList>
    </citation>
    <scope>NUCLEOTIDE SEQUENCE [LARGE SCALE GENOMIC DNA]</scope>
    <source>
        <tissue evidence="1">Liver</tissue>
    </source>
</reference>
<organism evidence="1 2">
    <name type="scientific">Fukomys damarensis</name>
    <name type="common">Damaraland mole rat</name>
    <name type="synonym">Cryptomys damarensis</name>
    <dbReference type="NCBI Taxonomy" id="885580"/>
    <lineage>
        <taxon>Eukaryota</taxon>
        <taxon>Metazoa</taxon>
        <taxon>Chordata</taxon>
        <taxon>Craniata</taxon>
        <taxon>Vertebrata</taxon>
        <taxon>Euteleostomi</taxon>
        <taxon>Mammalia</taxon>
        <taxon>Eutheria</taxon>
        <taxon>Euarchontoglires</taxon>
        <taxon>Glires</taxon>
        <taxon>Rodentia</taxon>
        <taxon>Hystricomorpha</taxon>
        <taxon>Bathyergidae</taxon>
        <taxon>Fukomys</taxon>
    </lineage>
</organism>
<gene>
    <name evidence="1" type="ORF">H920_09267</name>
</gene>
<evidence type="ECO:0000313" key="2">
    <source>
        <dbReference type="Proteomes" id="UP000028990"/>
    </source>
</evidence>
<proteinExistence type="predicted"/>
<keyword evidence="1" id="KW-0687">Ribonucleoprotein</keyword>
<dbReference type="Gene3D" id="1.10.10.250">
    <property type="entry name" value="Ribosomal protein L11, C-terminal domain"/>
    <property type="match status" value="1"/>
</dbReference>
<dbReference type="EMBL" id="KN122609">
    <property type="protein sequence ID" value="KFO29320.1"/>
    <property type="molecule type" value="Genomic_DNA"/>
</dbReference>
<sequence length="70" mass="7803">MASSWGQEEDLKVAQPEKRMWHSSLARDLSGTIKEILRIAQSVGCNVDGWQHPHEIMDDINNGVVECPAS</sequence>
<accession>A0A091DGD0</accession>
<evidence type="ECO:0000313" key="1">
    <source>
        <dbReference type="EMBL" id="KFO29320.1"/>
    </source>
</evidence>
<dbReference type="GO" id="GO:0005840">
    <property type="term" value="C:ribosome"/>
    <property type="evidence" value="ECO:0007669"/>
    <property type="project" value="UniProtKB-KW"/>
</dbReference>
<protein>
    <submittedName>
        <fullName evidence="1">60S ribosomal protein L12</fullName>
    </submittedName>
</protein>
<dbReference type="AlphaFoldDB" id="A0A091DGD0"/>
<dbReference type="InterPro" id="IPR036769">
    <property type="entry name" value="Ribosomal_uL11_C_sf"/>
</dbReference>